<dbReference type="PANTHER" id="PTHR30469">
    <property type="entry name" value="MULTIDRUG RESISTANCE PROTEIN MDTA"/>
    <property type="match status" value="1"/>
</dbReference>
<dbReference type="Gene3D" id="2.40.30.170">
    <property type="match status" value="1"/>
</dbReference>
<dbReference type="Pfam" id="PF25954">
    <property type="entry name" value="Beta-barrel_RND_2"/>
    <property type="match status" value="1"/>
</dbReference>
<evidence type="ECO:0000313" key="6">
    <source>
        <dbReference type="Proteomes" id="UP000288293"/>
    </source>
</evidence>
<dbReference type="Pfam" id="PF25973">
    <property type="entry name" value="BSH_CzcB"/>
    <property type="match status" value="1"/>
</dbReference>
<dbReference type="Gene3D" id="2.40.50.100">
    <property type="match status" value="1"/>
</dbReference>
<gene>
    <name evidence="5" type="ORF">CWE09_09550</name>
</gene>
<evidence type="ECO:0000256" key="2">
    <source>
        <dbReference type="SAM" id="Coils"/>
    </source>
</evidence>
<dbReference type="RefSeq" id="WP_126803727.1">
    <property type="nucleotide sequence ID" value="NZ_PIPL01000001.1"/>
</dbReference>
<dbReference type="OrthoDB" id="9806939at2"/>
<organism evidence="5 6">
    <name type="scientific">Aliidiomarina minuta</name>
    <dbReference type="NCBI Taxonomy" id="880057"/>
    <lineage>
        <taxon>Bacteria</taxon>
        <taxon>Pseudomonadati</taxon>
        <taxon>Pseudomonadota</taxon>
        <taxon>Gammaproteobacteria</taxon>
        <taxon>Alteromonadales</taxon>
        <taxon>Idiomarinaceae</taxon>
        <taxon>Aliidiomarina</taxon>
    </lineage>
</organism>
<evidence type="ECO:0000256" key="1">
    <source>
        <dbReference type="ARBA" id="ARBA00009477"/>
    </source>
</evidence>
<dbReference type="EMBL" id="PIPL01000001">
    <property type="protein sequence ID" value="RUO26914.1"/>
    <property type="molecule type" value="Genomic_DNA"/>
</dbReference>
<protein>
    <submittedName>
        <fullName evidence="5">Efflux transporter periplasmic adaptor subunit</fullName>
    </submittedName>
</protein>
<dbReference type="SUPFAM" id="SSF111369">
    <property type="entry name" value="HlyD-like secretion proteins"/>
    <property type="match status" value="1"/>
</dbReference>
<name>A0A432W9X6_9GAMM</name>
<dbReference type="NCBIfam" id="TIGR01730">
    <property type="entry name" value="RND_mfp"/>
    <property type="match status" value="1"/>
</dbReference>
<evidence type="ECO:0000259" key="4">
    <source>
        <dbReference type="Pfam" id="PF25973"/>
    </source>
</evidence>
<dbReference type="GO" id="GO:0015562">
    <property type="term" value="F:efflux transmembrane transporter activity"/>
    <property type="evidence" value="ECO:0007669"/>
    <property type="project" value="TreeGrafter"/>
</dbReference>
<dbReference type="PANTHER" id="PTHR30469:SF16">
    <property type="entry name" value="HAE1 FAMILY EFFLUX PUMP MFP COMPONENT"/>
    <property type="match status" value="1"/>
</dbReference>
<evidence type="ECO:0000313" key="5">
    <source>
        <dbReference type="EMBL" id="RUO26914.1"/>
    </source>
</evidence>
<dbReference type="Gene3D" id="1.10.287.470">
    <property type="entry name" value="Helix hairpin bin"/>
    <property type="match status" value="1"/>
</dbReference>
<comment type="caution">
    <text evidence="5">The sequence shown here is derived from an EMBL/GenBank/DDBJ whole genome shotgun (WGS) entry which is preliminary data.</text>
</comment>
<dbReference type="AlphaFoldDB" id="A0A432W9X6"/>
<sequence length="328" mass="36479">MMSFALQGNQERAAQVIVTEVRYEHESQRIESVGTAQALRSVTLYPAVADIVTAIHFSPGEDVSQDQVLLELDSRRQRVAVERASIQLQDAERTLQRLRTSSSQGAVPESEVDDAVTIRDLLEVELKAAETELEDRTLRAPFSGIVGLTDVEVGDRITEQTAITTLDKREQLRINFKAPESALFLLAQKPTLTVQPWQNRSLQLAAEINEIDSRIDINDRTLRVRALLDNEQDLFRPGMSFRVRLELQGDSYAVVPEAALLWGATTAFVWKVEGEQARRVDVQIKQRLPGRLLVSGDLAPGDLLITEGVQSLREGQRVNFAGPSGEGE</sequence>
<proteinExistence type="inferred from homology"/>
<dbReference type="GO" id="GO:1990281">
    <property type="term" value="C:efflux pump complex"/>
    <property type="evidence" value="ECO:0007669"/>
    <property type="project" value="TreeGrafter"/>
</dbReference>
<feature type="domain" description="CzcB-like barrel-sandwich hybrid" evidence="4">
    <location>
        <begin position="42"/>
        <end position="166"/>
    </location>
</feature>
<evidence type="ECO:0000259" key="3">
    <source>
        <dbReference type="Pfam" id="PF25954"/>
    </source>
</evidence>
<comment type="similarity">
    <text evidence="1">Belongs to the membrane fusion protein (MFP) (TC 8.A.1) family.</text>
</comment>
<dbReference type="InterPro" id="IPR058792">
    <property type="entry name" value="Beta-barrel_RND_2"/>
</dbReference>
<keyword evidence="6" id="KW-1185">Reference proteome</keyword>
<accession>A0A432W9X6</accession>
<dbReference type="Proteomes" id="UP000288293">
    <property type="component" value="Unassembled WGS sequence"/>
</dbReference>
<reference evidence="5 6" key="1">
    <citation type="journal article" date="2011" name="Front. Microbiol.">
        <title>Genomic signatures of strain selection and enhancement in Bacillus atrophaeus var. globigii, a historical biowarfare simulant.</title>
        <authorList>
            <person name="Gibbons H.S."/>
            <person name="Broomall S.M."/>
            <person name="McNew L.A."/>
            <person name="Daligault H."/>
            <person name="Chapman C."/>
            <person name="Bruce D."/>
            <person name="Karavis M."/>
            <person name="Krepps M."/>
            <person name="McGregor P.A."/>
            <person name="Hong C."/>
            <person name="Park K.H."/>
            <person name="Akmal A."/>
            <person name="Feldman A."/>
            <person name="Lin J.S."/>
            <person name="Chang W.E."/>
            <person name="Higgs B.W."/>
            <person name="Demirev P."/>
            <person name="Lindquist J."/>
            <person name="Liem A."/>
            <person name="Fochler E."/>
            <person name="Read T.D."/>
            <person name="Tapia R."/>
            <person name="Johnson S."/>
            <person name="Bishop-Lilly K.A."/>
            <person name="Detter C."/>
            <person name="Han C."/>
            <person name="Sozhamannan S."/>
            <person name="Rosenzweig C.N."/>
            <person name="Skowronski E.W."/>
        </authorList>
    </citation>
    <scope>NUCLEOTIDE SEQUENCE [LARGE SCALE GENOMIC DNA]</scope>
    <source>
        <strain evidence="5 6">MLST1</strain>
    </source>
</reference>
<keyword evidence="2" id="KW-0175">Coiled coil</keyword>
<feature type="coiled-coil region" evidence="2">
    <location>
        <begin position="81"/>
        <end position="139"/>
    </location>
</feature>
<dbReference type="Gene3D" id="2.40.420.20">
    <property type="match status" value="1"/>
</dbReference>
<feature type="domain" description="CusB-like beta-barrel" evidence="3">
    <location>
        <begin position="174"/>
        <end position="246"/>
    </location>
</feature>
<dbReference type="InterPro" id="IPR006143">
    <property type="entry name" value="RND_pump_MFP"/>
</dbReference>
<dbReference type="InterPro" id="IPR058647">
    <property type="entry name" value="BSH_CzcB-like"/>
</dbReference>